<keyword evidence="6" id="KW-1185">Reference proteome</keyword>
<dbReference type="AlphaFoldDB" id="A0A975Q1U0"/>
<evidence type="ECO:0000259" key="3">
    <source>
        <dbReference type="Pfam" id="PF02550"/>
    </source>
</evidence>
<organism evidence="5 6">
    <name type="scientific">Sphingobium phenoxybenzoativorans</name>
    <dbReference type="NCBI Taxonomy" id="1592790"/>
    <lineage>
        <taxon>Bacteria</taxon>
        <taxon>Pseudomonadati</taxon>
        <taxon>Pseudomonadota</taxon>
        <taxon>Alphaproteobacteria</taxon>
        <taxon>Sphingomonadales</taxon>
        <taxon>Sphingomonadaceae</taxon>
        <taxon>Sphingobium</taxon>
    </lineage>
</organism>
<dbReference type="InterPro" id="IPR038460">
    <property type="entry name" value="AcetylCoA_hyd_C_sf"/>
</dbReference>
<dbReference type="InterPro" id="IPR003702">
    <property type="entry name" value="ActCoA_hydro_N"/>
</dbReference>
<sequence>MVDLSPFIRPGDTVFLGQGTGEPQTLFEALVAQRQTLGPLSIFMGACFTDILRPEHRDLLRAGSYGTLGTTRALAAAGALDIYPIHIARIAQSIMSGAIACDVALVQLSPKGPNGKHSLGPINDYMRAAIAKARVVIAEVNAAIPWTYGAELPALDTLALTIEMDRAPAELASRPATPLETAIAANIASIVPDGATLQVGIGGTIDALLGCLKDRRDLGIHSGTIGDSVLDLIEAGVITNAQKPIDAGVTVTGSLFGTSRLMDAARENPAFRVEPFEYTHAAGILAQIPNLFAINSAVEVDITGQVNAEAANGRYIGAVGGQIDFMHAANAAERGCSIIALPSTAAGGAASRIRGGVDMVTCARADVDFVVTEYGVADLRGRCLRDRIRDMIGISAPAFREALERESHARIGRGF</sequence>
<proteinExistence type="inferred from homology"/>
<dbReference type="Proteomes" id="UP000681425">
    <property type="component" value="Chromosome"/>
</dbReference>
<dbReference type="InterPro" id="IPR046433">
    <property type="entry name" value="ActCoA_hydro"/>
</dbReference>
<dbReference type="GO" id="GO:0016787">
    <property type="term" value="F:hydrolase activity"/>
    <property type="evidence" value="ECO:0007669"/>
    <property type="project" value="UniProtKB-KW"/>
</dbReference>
<dbReference type="Pfam" id="PF02550">
    <property type="entry name" value="AcetylCoA_hydro"/>
    <property type="match status" value="1"/>
</dbReference>
<accession>A0A975Q1U0</accession>
<evidence type="ECO:0000313" key="6">
    <source>
        <dbReference type="Proteomes" id="UP000681425"/>
    </source>
</evidence>
<name>A0A975Q1U0_9SPHN</name>
<evidence type="ECO:0000313" key="5">
    <source>
        <dbReference type="EMBL" id="QUT05772.1"/>
    </source>
</evidence>
<dbReference type="InterPro" id="IPR037171">
    <property type="entry name" value="NagB/RpiA_transferase-like"/>
</dbReference>
<comment type="similarity">
    <text evidence="1">Belongs to the acetyl-CoA hydrolase/transferase family.</text>
</comment>
<reference evidence="5" key="1">
    <citation type="submission" date="2021-04" db="EMBL/GenBank/DDBJ databases">
        <title>Isolation of p-tert-butylphenol degrading bacteria Sphingobium phenoxybenzoativorans Tas13 from active sludge.</title>
        <authorList>
            <person name="Li Y."/>
        </authorList>
    </citation>
    <scope>NUCLEOTIDE SEQUENCE</scope>
    <source>
        <strain evidence="5">Tas13</strain>
    </source>
</reference>
<gene>
    <name evidence="5" type="ORF">KFK14_23005</name>
</gene>
<dbReference type="PANTHER" id="PTHR21432:SF20">
    <property type="entry name" value="ACETYL-COA HYDROLASE"/>
    <property type="match status" value="1"/>
</dbReference>
<dbReference type="InterPro" id="IPR026888">
    <property type="entry name" value="AcetylCoA_hyd_C"/>
</dbReference>
<dbReference type="Pfam" id="PF13336">
    <property type="entry name" value="AcetylCoA_hyd_C"/>
    <property type="match status" value="1"/>
</dbReference>
<dbReference type="Gene3D" id="3.30.750.70">
    <property type="entry name" value="4-hydroxybutyrate coenzyme like domains"/>
    <property type="match status" value="1"/>
</dbReference>
<dbReference type="PANTHER" id="PTHR21432">
    <property type="entry name" value="ACETYL-COA HYDROLASE-RELATED"/>
    <property type="match status" value="1"/>
</dbReference>
<evidence type="ECO:0000259" key="4">
    <source>
        <dbReference type="Pfam" id="PF13336"/>
    </source>
</evidence>
<feature type="domain" description="Acetyl-CoA hydrolase/transferase C-terminal" evidence="4">
    <location>
        <begin position="257"/>
        <end position="406"/>
    </location>
</feature>
<keyword evidence="2" id="KW-0808">Transferase</keyword>
<dbReference type="Gene3D" id="3.40.1080.20">
    <property type="entry name" value="Acetyl-CoA hydrolase/transferase C-terminal domain"/>
    <property type="match status" value="1"/>
</dbReference>
<dbReference type="GO" id="GO:0006083">
    <property type="term" value="P:acetate metabolic process"/>
    <property type="evidence" value="ECO:0007669"/>
    <property type="project" value="InterPro"/>
</dbReference>
<protein>
    <submittedName>
        <fullName evidence="5">Acetyl-CoA hydrolase/transferase family protein</fullName>
    </submittedName>
</protein>
<evidence type="ECO:0000256" key="1">
    <source>
        <dbReference type="ARBA" id="ARBA00009632"/>
    </source>
</evidence>
<evidence type="ECO:0000256" key="2">
    <source>
        <dbReference type="ARBA" id="ARBA00022679"/>
    </source>
</evidence>
<dbReference type="Gene3D" id="3.40.1080.10">
    <property type="entry name" value="Glutaconate Coenzyme A-transferase"/>
    <property type="match status" value="1"/>
</dbReference>
<dbReference type="GO" id="GO:0008775">
    <property type="term" value="F:acetate CoA-transferase activity"/>
    <property type="evidence" value="ECO:0007669"/>
    <property type="project" value="InterPro"/>
</dbReference>
<dbReference type="SUPFAM" id="SSF100950">
    <property type="entry name" value="NagB/RpiA/CoA transferase-like"/>
    <property type="match status" value="2"/>
</dbReference>
<dbReference type="EMBL" id="CP073910">
    <property type="protein sequence ID" value="QUT05772.1"/>
    <property type="molecule type" value="Genomic_DNA"/>
</dbReference>
<feature type="domain" description="Acetyl-CoA hydrolase/transferase N-terminal" evidence="3">
    <location>
        <begin position="61"/>
        <end position="158"/>
    </location>
</feature>
<dbReference type="RefSeq" id="WP_212609285.1">
    <property type="nucleotide sequence ID" value="NZ_CP073910.1"/>
</dbReference>
<dbReference type="KEGG" id="spph:KFK14_23005"/>
<keyword evidence="5" id="KW-0378">Hydrolase</keyword>